<keyword evidence="2" id="KW-1185">Reference proteome</keyword>
<protein>
    <submittedName>
        <fullName evidence="1">Uncharacterized protein</fullName>
    </submittedName>
</protein>
<accession>A0AAV7QKP2</accession>
<sequence length="111" mass="11846">MQASDAGFLGRAYVTASGAALVQLKVQHSALGEGLVKCHVESCVLKIRISSPTSMLDQSSKKRSICGVSFILAIEDGAKHCIVGCDSRQMLLPVSVTMYRDLTDTLAFAKL</sequence>
<dbReference type="Proteomes" id="UP001066276">
    <property type="component" value="Chromosome 6"/>
</dbReference>
<dbReference type="AlphaFoldDB" id="A0AAV7QKP2"/>
<name>A0AAV7QKP2_PLEWA</name>
<comment type="caution">
    <text evidence="1">The sequence shown here is derived from an EMBL/GenBank/DDBJ whole genome shotgun (WGS) entry which is preliminary data.</text>
</comment>
<evidence type="ECO:0000313" key="1">
    <source>
        <dbReference type="EMBL" id="KAJ1138890.1"/>
    </source>
</evidence>
<gene>
    <name evidence="1" type="ORF">NDU88_005270</name>
</gene>
<reference evidence="1" key="1">
    <citation type="journal article" date="2022" name="bioRxiv">
        <title>Sequencing and chromosome-scale assembly of the giantPleurodeles waltlgenome.</title>
        <authorList>
            <person name="Brown T."/>
            <person name="Elewa A."/>
            <person name="Iarovenko S."/>
            <person name="Subramanian E."/>
            <person name="Araus A.J."/>
            <person name="Petzold A."/>
            <person name="Susuki M."/>
            <person name="Suzuki K.-i.T."/>
            <person name="Hayashi T."/>
            <person name="Toyoda A."/>
            <person name="Oliveira C."/>
            <person name="Osipova E."/>
            <person name="Leigh N.D."/>
            <person name="Simon A."/>
            <person name="Yun M.H."/>
        </authorList>
    </citation>
    <scope>NUCLEOTIDE SEQUENCE</scope>
    <source>
        <strain evidence="1">20211129_DDA</strain>
        <tissue evidence="1">Liver</tissue>
    </source>
</reference>
<evidence type="ECO:0000313" key="2">
    <source>
        <dbReference type="Proteomes" id="UP001066276"/>
    </source>
</evidence>
<organism evidence="1 2">
    <name type="scientific">Pleurodeles waltl</name>
    <name type="common">Iberian ribbed newt</name>
    <dbReference type="NCBI Taxonomy" id="8319"/>
    <lineage>
        <taxon>Eukaryota</taxon>
        <taxon>Metazoa</taxon>
        <taxon>Chordata</taxon>
        <taxon>Craniata</taxon>
        <taxon>Vertebrata</taxon>
        <taxon>Euteleostomi</taxon>
        <taxon>Amphibia</taxon>
        <taxon>Batrachia</taxon>
        <taxon>Caudata</taxon>
        <taxon>Salamandroidea</taxon>
        <taxon>Salamandridae</taxon>
        <taxon>Pleurodelinae</taxon>
        <taxon>Pleurodeles</taxon>
    </lineage>
</organism>
<dbReference type="EMBL" id="JANPWB010000010">
    <property type="protein sequence ID" value="KAJ1138890.1"/>
    <property type="molecule type" value="Genomic_DNA"/>
</dbReference>
<proteinExistence type="predicted"/>